<evidence type="ECO:0000313" key="1">
    <source>
        <dbReference type="EMBL" id="CAG9284758.1"/>
    </source>
</evidence>
<reference evidence="1" key="1">
    <citation type="submission" date="2022-02" db="EMBL/GenBank/DDBJ databases">
        <authorList>
            <person name="Giguere J D."/>
        </authorList>
    </citation>
    <scope>NUCLEOTIDE SEQUENCE</scope>
    <source>
        <strain evidence="1">CCAP 1055/1</strain>
    </source>
</reference>
<dbReference type="Proteomes" id="UP000836788">
    <property type="component" value="Chromosome 2"/>
</dbReference>
<accession>A0A8J9X377</accession>
<protein>
    <submittedName>
        <fullName evidence="1">Uncharacterized protein</fullName>
    </submittedName>
</protein>
<gene>
    <name evidence="1" type="ORF">PTTT1_LOCUS26931</name>
</gene>
<dbReference type="AlphaFoldDB" id="A0A8J9X377"/>
<dbReference type="EMBL" id="OU594943">
    <property type="protein sequence ID" value="CAG9284758.1"/>
    <property type="molecule type" value="Genomic_DNA"/>
</dbReference>
<organism evidence="1">
    <name type="scientific">Phaeodactylum tricornutum</name>
    <name type="common">Diatom</name>
    <dbReference type="NCBI Taxonomy" id="2850"/>
    <lineage>
        <taxon>Eukaryota</taxon>
        <taxon>Sar</taxon>
        <taxon>Stramenopiles</taxon>
        <taxon>Ochrophyta</taxon>
        <taxon>Bacillariophyta</taxon>
        <taxon>Bacillariophyceae</taxon>
        <taxon>Bacillariophycidae</taxon>
        <taxon>Naviculales</taxon>
        <taxon>Phaeodactylaceae</taxon>
        <taxon>Phaeodactylum</taxon>
    </lineage>
</organism>
<name>A0A8J9X377_PHATR</name>
<proteinExistence type="predicted"/>
<dbReference type="SUPFAM" id="SSF52047">
    <property type="entry name" value="RNI-like"/>
    <property type="match status" value="1"/>
</dbReference>
<dbReference type="InterPro" id="IPR032675">
    <property type="entry name" value="LRR_dom_sf"/>
</dbReference>
<dbReference type="Gene3D" id="3.80.10.10">
    <property type="entry name" value="Ribonuclease Inhibitor"/>
    <property type="match status" value="2"/>
</dbReference>
<sequence>MEGSQSIFMAHQSLLDFASQWTASGSELNDWPMLEEFVLTDSFQNLTDQKRLSFCGLHGFLNHMSVLWITPACFIMSSSVYYNLDRAGLLLGGYLMCAQIGVPHSRSPHNLINSERILIFSTFWEHARLVVDDLVALLQKDAPDFVFLVKGFGFPMSYPISQNVFLRLVRKGGSVSKLYLSGSLWSVEQSQCIASAGLQSLYLGHATRFVDGGKSLVNSLDTSSSSRLIKFKAHFCELSHEAWLAFSVYLQQTRSLRILKLQGLTRSDSCAVLQYLSVNTSLEYIDLSQSNVPTAILKQIVQCRTLRKFRYCCRGFPPGLIMGLLSNKSLNELNVSSQIHNQFSDKEFDQLIHAISNHPSLKILSLKMLGKQPIYRSKKLLELVQENKVLETIEISAEDWDTTILHQVYCHLRMNKYRARGIAFFHETFETRLAALDFTLRELISIEKKEILPHLLFVYLQQHCDVLDLKSRLLS</sequence>